<dbReference type="GO" id="GO:0070646">
    <property type="term" value="P:protein modification by small protein removal"/>
    <property type="evidence" value="ECO:0007669"/>
    <property type="project" value="TreeGrafter"/>
</dbReference>
<evidence type="ECO:0000259" key="4">
    <source>
        <dbReference type="PROSITE" id="PS51858"/>
    </source>
</evidence>
<comment type="similarity">
    <text evidence="1">Belongs to the DeSI family.</text>
</comment>
<dbReference type="OrthoDB" id="3176171at2759"/>
<proteinExistence type="inferred from homology"/>
<dbReference type="Gene3D" id="3.90.1720.30">
    <property type="entry name" value="PPPDE domains"/>
    <property type="match status" value="1"/>
</dbReference>
<gene>
    <name evidence="5" type="ORF">G7Y89_g10757</name>
</gene>
<dbReference type="PANTHER" id="PTHR12378">
    <property type="entry name" value="DESUMOYLATING ISOPEPTIDASE"/>
    <property type="match status" value="1"/>
</dbReference>
<evidence type="ECO:0000313" key="5">
    <source>
        <dbReference type="EMBL" id="KAF4627408.1"/>
    </source>
</evidence>
<evidence type="ECO:0000256" key="1">
    <source>
        <dbReference type="ARBA" id="ARBA00008140"/>
    </source>
</evidence>
<protein>
    <recommendedName>
        <fullName evidence="4">PPPDE domain-containing protein</fullName>
    </recommendedName>
</protein>
<reference evidence="5 6" key="1">
    <citation type="submission" date="2020-03" db="EMBL/GenBank/DDBJ databases">
        <title>Draft Genome Sequence of Cudoniella acicularis.</title>
        <authorList>
            <person name="Buettner E."/>
            <person name="Kellner H."/>
        </authorList>
    </citation>
    <scope>NUCLEOTIDE SEQUENCE [LARGE SCALE GENOMIC DNA]</scope>
    <source>
        <strain evidence="5 6">DSM 108380</strain>
    </source>
</reference>
<dbReference type="InterPro" id="IPR036249">
    <property type="entry name" value="Thioredoxin-like_sf"/>
</dbReference>
<dbReference type="Pfam" id="PF05903">
    <property type="entry name" value="Peptidase_C97"/>
    <property type="match status" value="1"/>
</dbReference>
<dbReference type="EMBL" id="JAAMPI010000975">
    <property type="protein sequence ID" value="KAF4627408.1"/>
    <property type="molecule type" value="Genomic_DNA"/>
</dbReference>
<keyword evidence="2" id="KW-0645">Protease</keyword>
<accession>A0A8H4REG8</accession>
<sequence>MDVQLYVYDLSKGLVRQISAALLGTQVDAVYHTSIVMEGIEYVYDGGIKTVDPGGTHLGKPLEIKMLGKTQLPMDVIMEYLESLKEIYTAEACFPLRVRNHELTTSQAYDIWTHNCNNFSNDFATFLLGTGIPEHITNLPQTVLNTPIGRALQPQVNQMVDKKYQKGGLLGIENSADAPKTHQQFSASVRNVTTMIELDRTLQEAARSCAVIFFTSASCPPCGYQ</sequence>
<dbReference type="InterPro" id="IPR008580">
    <property type="entry name" value="PPPDE_dom"/>
</dbReference>
<dbReference type="AlphaFoldDB" id="A0A8H4REG8"/>
<feature type="domain" description="PPPDE" evidence="4">
    <location>
        <begin position="1"/>
        <end position="157"/>
    </location>
</feature>
<evidence type="ECO:0000256" key="2">
    <source>
        <dbReference type="ARBA" id="ARBA00022670"/>
    </source>
</evidence>
<dbReference type="SMART" id="SM01179">
    <property type="entry name" value="DUF862"/>
    <property type="match status" value="1"/>
</dbReference>
<dbReference type="PANTHER" id="PTHR12378:SF7">
    <property type="entry name" value="DESUMOYLATING ISOPEPTIDASE 1"/>
    <property type="match status" value="1"/>
</dbReference>
<dbReference type="PROSITE" id="PS51858">
    <property type="entry name" value="PPPDE"/>
    <property type="match status" value="1"/>
</dbReference>
<dbReference type="SUPFAM" id="SSF52833">
    <property type="entry name" value="Thioredoxin-like"/>
    <property type="match status" value="1"/>
</dbReference>
<organism evidence="5 6">
    <name type="scientific">Cudoniella acicularis</name>
    <dbReference type="NCBI Taxonomy" id="354080"/>
    <lineage>
        <taxon>Eukaryota</taxon>
        <taxon>Fungi</taxon>
        <taxon>Dikarya</taxon>
        <taxon>Ascomycota</taxon>
        <taxon>Pezizomycotina</taxon>
        <taxon>Leotiomycetes</taxon>
        <taxon>Helotiales</taxon>
        <taxon>Tricladiaceae</taxon>
        <taxon>Cudoniella</taxon>
    </lineage>
</organism>
<dbReference type="InterPro" id="IPR042266">
    <property type="entry name" value="PPPDE_sf"/>
</dbReference>
<dbReference type="Proteomes" id="UP000566819">
    <property type="component" value="Unassembled WGS sequence"/>
</dbReference>
<dbReference type="GO" id="GO:0008233">
    <property type="term" value="F:peptidase activity"/>
    <property type="evidence" value="ECO:0007669"/>
    <property type="project" value="UniProtKB-KW"/>
</dbReference>
<name>A0A8H4REG8_9HELO</name>
<dbReference type="GO" id="GO:0006508">
    <property type="term" value="P:proteolysis"/>
    <property type="evidence" value="ECO:0007669"/>
    <property type="project" value="UniProtKB-KW"/>
</dbReference>
<evidence type="ECO:0000256" key="3">
    <source>
        <dbReference type="ARBA" id="ARBA00022801"/>
    </source>
</evidence>
<keyword evidence="3" id="KW-0378">Hydrolase</keyword>
<keyword evidence="6" id="KW-1185">Reference proteome</keyword>
<comment type="caution">
    <text evidence="5">The sequence shown here is derived from an EMBL/GenBank/DDBJ whole genome shotgun (WGS) entry which is preliminary data.</text>
</comment>
<evidence type="ECO:0000313" key="6">
    <source>
        <dbReference type="Proteomes" id="UP000566819"/>
    </source>
</evidence>